<proteinExistence type="predicted"/>
<keyword evidence="3" id="KW-1185">Reference proteome</keyword>
<dbReference type="RefSeq" id="WP_130092935.1">
    <property type="nucleotide sequence ID" value="NZ_SETE01000002.1"/>
</dbReference>
<organism evidence="2 3">
    <name type="scientific">Brumimicrobium glaciale</name>
    <dbReference type="NCBI Taxonomy" id="200475"/>
    <lineage>
        <taxon>Bacteria</taxon>
        <taxon>Pseudomonadati</taxon>
        <taxon>Bacteroidota</taxon>
        <taxon>Flavobacteriia</taxon>
        <taxon>Flavobacteriales</taxon>
        <taxon>Crocinitomicaceae</taxon>
        <taxon>Brumimicrobium</taxon>
    </lineage>
</organism>
<keyword evidence="1" id="KW-0472">Membrane</keyword>
<evidence type="ECO:0000313" key="2">
    <source>
        <dbReference type="EMBL" id="RYM34927.1"/>
    </source>
</evidence>
<evidence type="ECO:0000313" key="3">
    <source>
        <dbReference type="Proteomes" id="UP000293952"/>
    </source>
</evidence>
<dbReference type="Pfam" id="PF19578">
    <property type="entry name" value="DUF6090"/>
    <property type="match status" value="1"/>
</dbReference>
<reference evidence="2 3" key="1">
    <citation type="submission" date="2019-02" db="EMBL/GenBank/DDBJ databases">
        <title>Genome sequence of the sea-ice species Brumimicrobium glaciale.</title>
        <authorList>
            <person name="Bowman J.P."/>
        </authorList>
    </citation>
    <scope>NUCLEOTIDE SEQUENCE [LARGE SCALE GENOMIC DNA]</scope>
    <source>
        <strain evidence="2 3">IC156</strain>
    </source>
</reference>
<keyword evidence="1" id="KW-1133">Transmembrane helix</keyword>
<dbReference type="OrthoDB" id="822590at2"/>
<comment type="caution">
    <text evidence="2">The sequence shown here is derived from an EMBL/GenBank/DDBJ whole genome shotgun (WGS) entry which is preliminary data.</text>
</comment>
<evidence type="ECO:0000256" key="1">
    <source>
        <dbReference type="SAM" id="Phobius"/>
    </source>
</evidence>
<name>A0A4Q4KPX6_9FLAO</name>
<keyword evidence="1" id="KW-0812">Transmembrane</keyword>
<accession>A0A4Q4KPX6</accession>
<dbReference type="AlphaFoldDB" id="A0A4Q4KPX6"/>
<dbReference type="InterPro" id="IPR045749">
    <property type="entry name" value="DUF6090"/>
</dbReference>
<protein>
    <submittedName>
        <fullName evidence="2">Uncharacterized protein</fullName>
    </submittedName>
</protein>
<feature type="transmembrane region" description="Helical" evidence="1">
    <location>
        <begin position="21"/>
        <end position="42"/>
    </location>
</feature>
<gene>
    <name evidence="2" type="ORF">ERX46_06005</name>
</gene>
<sequence length="257" mass="30256">MIKFFRKFRQRMLIENKFGKYLLYAVGEIILVVIGILIALQINNNNEERKIKIKELSYLANIKADSHLNLIELKAYIITRERSVNSAETILEFFENIENVDPEDFNFHNLNVQIWYPFNKNNNAYQELINSGNLAIISNDSIKNLLINMELNYKQIEFIERHMRQDFESYLYPIYFSITDLQSDITNYTFQVSKGTEGTKAELSKDKMELLLKNQTFKNGFVLSIFSNNRLILDYKKMILMTEKLLSSIDSELAENK</sequence>
<dbReference type="Proteomes" id="UP000293952">
    <property type="component" value="Unassembled WGS sequence"/>
</dbReference>
<dbReference type="EMBL" id="SETE01000002">
    <property type="protein sequence ID" value="RYM34927.1"/>
    <property type="molecule type" value="Genomic_DNA"/>
</dbReference>